<gene>
    <name evidence="4" type="ORF">Hypma_002209</name>
</gene>
<evidence type="ECO:0000313" key="5">
    <source>
        <dbReference type="Proteomes" id="UP000076154"/>
    </source>
</evidence>
<reference evidence="4" key="1">
    <citation type="submission" date="2018-04" db="EMBL/GenBank/DDBJ databases">
        <title>Whole genome sequencing of Hypsizygus marmoreus.</title>
        <authorList>
            <person name="Choi I.-G."/>
            <person name="Min B."/>
            <person name="Kim J.-G."/>
            <person name="Kim S."/>
            <person name="Oh Y.-L."/>
            <person name="Kong W.-S."/>
            <person name="Park H."/>
            <person name="Jeong J."/>
            <person name="Song E.-S."/>
        </authorList>
    </citation>
    <scope>NUCLEOTIDE SEQUENCE [LARGE SCALE GENOMIC DNA]</scope>
    <source>
        <strain evidence="4">51987-8</strain>
    </source>
</reference>
<dbReference type="Pfam" id="PF20153">
    <property type="entry name" value="DUF6535"/>
    <property type="match status" value="1"/>
</dbReference>
<organism evidence="4 5">
    <name type="scientific">Hypsizygus marmoreus</name>
    <name type="common">White beech mushroom</name>
    <name type="synonym">Agaricus marmoreus</name>
    <dbReference type="NCBI Taxonomy" id="39966"/>
    <lineage>
        <taxon>Eukaryota</taxon>
        <taxon>Fungi</taxon>
        <taxon>Dikarya</taxon>
        <taxon>Basidiomycota</taxon>
        <taxon>Agaricomycotina</taxon>
        <taxon>Agaricomycetes</taxon>
        <taxon>Agaricomycetidae</taxon>
        <taxon>Agaricales</taxon>
        <taxon>Tricholomatineae</taxon>
        <taxon>Lyophyllaceae</taxon>
        <taxon>Hypsizygus</taxon>
    </lineage>
</organism>
<keyword evidence="2" id="KW-0472">Membrane</keyword>
<feature type="region of interest" description="Disordered" evidence="1">
    <location>
        <begin position="1"/>
        <end position="40"/>
    </location>
</feature>
<dbReference type="EMBL" id="LUEZ02000013">
    <property type="protein sequence ID" value="RDB28030.1"/>
    <property type="molecule type" value="Genomic_DNA"/>
</dbReference>
<sequence length="220" mass="24741">MDSSIKVDIPASHQDLRETSTSSPPYTAVVGDPSLDELDARGPTQAEFKGREPWHSGDSCRYPVPKKGDPWEHCHALVQRYDGGMHDAWKDEIDKLLIFAGLFSATVTAFTIESYQWLEEGSSDATARLLADFVIQLKQLSPDHNDTMVPISDSCSAPFVLSSTVIRINIFWFLSLTLSLSTVLVGILCMQWLHEYHRDTALLHKDAIALRQMRYEGFLK</sequence>
<evidence type="ECO:0000313" key="4">
    <source>
        <dbReference type="EMBL" id="RDB28030.1"/>
    </source>
</evidence>
<accession>A0A369K3H1</accession>
<feature type="transmembrane region" description="Helical" evidence="2">
    <location>
        <begin position="96"/>
        <end position="118"/>
    </location>
</feature>
<dbReference type="InterPro" id="IPR045338">
    <property type="entry name" value="DUF6535"/>
</dbReference>
<dbReference type="InParanoid" id="A0A369K3H1"/>
<dbReference type="OrthoDB" id="2756178at2759"/>
<evidence type="ECO:0000256" key="1">
    <source>
        <dbReference type="SAM" id="MobiDB-lite"/>
    </source>
</evidence>
<name>A0A369K3H1_HYPMA</name>
<evidence type="ECO:0000256" key="2">
    <source>
        <dbReference type="SAM" id="Phobius"/>
    </source>
</evidence>
<protein>
    <recommendedName>
        <fullName evidence="3">DUF6535 domain-containing protein</fullName>
    </recommendedName>
</protein>
<proteinExistence type="predicted"/>
<keyword evidence="2" id="KW-1133">Transmembrane helix</keyword>
<feature type="transmembrane region" description="Helical" evidence="2">
    <location>
        <begin position="170"/>
        <end position="193"/>
    </location>
</feature>
<evidence type="ECO:0000259" key="3">
    <source>
        <dbReference type="Pfam" id="PF20153"/>
    </source>
</evidence>
<keyword evidence="5" id="KW-1185">Reference proteome</keyword>
<dbReference type="AlphaFoldDB" id="A0A369K3H1"/>
<dbReference type="Proteomes" id="UP000076154">
    <property type="component" value="Unassembled WGS sequence"/>
</dbReference>
<keyword evidence="2" id="KW-0812">Transmembrane</keyword>
<comment type="caution">
    <text evidence="4">The sequence shown here is derived from an EMBL/GenBank/DDBJ whole genome shotgun (WGS) entry which is preliminary data.</text>
</comment>
<feature type="domain" description="DUF6535" evidence="3">
    <location>
        <begin position="71"/>
        <end position="218"/>
    </location>
</feature>